<keyword evidence="10" id="KW-1185">Reference proteome</keyword>
<evidence type="ECO:0000256" key="1">
    <source>
        <dbReference type="ARBA" id="ARBA00001353"/>
    </source>
</evidence>
<evidence type="ECO:0000256" key="3">
    <source>
        <dbReference type="ARBA" id="ARBA00005708"/>
    </source>
</evidence>
<dbReference type="SUPFAM" id="SSF55620">
    <property type="entry name" value="Tetrahydrobiopterin biosynthesis enzymes-like"/>
    <property type="match status" value="2"/>
</dbReference>
<dbReference type="SMART" id="SM00905">
    <property type="entry name" value="FolB"/>
    <property type="match status" value="2"/>
</dbReference>
<dbReference type="InterPro" id="IPR006157">
    <property type="entry name" value="FolB_dom"/>
</dbReference>
<evidence type="ECO:0000256" key="4">
    <source>
        <dbReference type="ARBA" id="ARBA00013043"/>
    </source>
</evidence>
<dbReference type="InterPro" id="IPR043133">
    <property type="entry name" value="GTP-CH-I_C/QueF"/>
</dbReference>
<protein>
    <recommendedName>
        <fullName evidence="4">dihydroneopterin aldolase</fullName>
        <ecNumber evidence="4">4.1.2.25</ecNumber>
    </recommendedName>
    <alternativeName>
        <fullName evidence="7">7,8-dihydroneopterin aldolase</fullName>
    </alternativeName>
</protein>
<dbReference type="GO" id="GO:0046656">
    <property type="term" value="P:folic acid biosynthetic process"/>
    <property type="evidence" value="ECO:0007669"/>
    <property type="project" value="UniProtKB-KW"/>
</dbReference>
<sequence length="277" mass="30452">MSETTDELIPAYTDIVFVDTLRVSANIGPDCWGRRRAQPLEITVYLHLKDTYLDAAGKSDDVLDSVHYGHLTKSITSLIESQSENGFRSARELTWSVAGKAFELAGRAAEEVRVVLELPKMILLASGYTIDNTYATGDDGDDEHALSSKKVSVKDIILPVVIGVNPPERESKQRVVLNIDFFEKSGPKAVDYPSIVANLCQASDKSMPLHTFSLITFQEIEASSYLTLEKFVMQTVRSACLSSNGIETVTVRAQKPSALSFAQSSGVQITRNRKAFL</sequence>
<dbReference type="PANTHER" id="PTHR42844">
    <property type="entry name" value="DIHYDRONEOPTERIN ALDOLASE 1-RELATED"/>
    <property type="match status" value="1"/>
</dbReference>
<dbReference type="Gene3D" id="3.30.1130.10">
    <property type="match status" value="2"/>
</dbReference>
<evidence type="ECO:0000259" key="8">
    <source>
        <dbReference type="SMART" id="SM00905"/>
    </source>
</evidence>
<dbReference type="EMBL" id="JANKHO010000455">
    <property type="protein sequence ID" value="KAJ3509726.1"/>
    <property type="molecule type" value="Genomic_DNA"/>
</dbReference>
<evidence type="ECO:0000313" key="10">
    <source>
        <dbReference type="Proteomes" id="UP001148786"/>
    </source>
</evidence>
<comment type="catalytic activity">
    <reaction evidence="1">
        <text>7,8-dihydroneopterin = 6-hydroxymethyl-7,8-dihydropterin + glycolaldehyde</text>
        <dbReference type="Rhea" id="RHEA:10540"/>
        <dbReference type="ChEBI" id="CHEBI:17001"/>
        <dbReference type="ChEBI" id="CHEBI:17071"/>
        <dbReference type="ChEBI" id="CHEBI:44841"/>
        <dbReference type="EC" id="4.1.2.25"/>
    </reaction>
</comment>
<feature type="domain" description="Dihydroneopterin aldolase/epimerase" evidence="8">
    <location>
        <begin position="151"/>
        <end position="271"/>
    </location>
</feature>
<reference evidence="9" key="1">
    <citation type="submission" date="2022-07" db="EMBL/GenBank/DDBJ databases">
        <title>Genome Sequence of Agrocybe chaxingu.</title>
        <authorList>
            <person name="Buettner E."/>
        </authorList>
    </citation>
    <scope>NUCLEOTIDE SEQUENCE</scope>
    <source>
        <strain evidence="9">MP-N11</strain>
    </source>
</reference>
<keyword evidence="5" id="KW-0289">Folate biosynthesis</keyword>
<evidence type="ECO:0000313" key="9">
    <source>
        <dbReference type="EMBL" id="KAJ3509726.1"/>
    </source>
</evidence>
<accession>A0A9W8MVC7</accession>
<evidence type="ECO:0000256" key="5">
    <source>
        <dbReference type="ARBA" id="ARBA00022909"/>
    </source>
</evidence>
<comment type="pathway">
    <text evidence="2">Cofactor biosynthesis; tetrahydrofolate biosynthesis; 2-amino-4-hydroxy-6-hydroxymethyl-7,8-dihydropteridine diphosphate from 7,8-dihydroneopterin triphosphate: step 3/4.</text>
</comment>
<comment type="caution">
    <text evidence="9">The sequence shown here is derived from an EMBL/GenBank/DDBJ whole genome shotgun (WGS) entry which is preliminary data.</text>
</comment>
<dbReference type="GO" id="GO:0005737">
    <property type="term" value="C:cytoplasm"/>
    <property type="evidence" value="ECO:0007669"/>
    <property type="project" value="TreeGrafter"/>
</dbReference>
<evidence type="ECO:0000256" key="7">
    <source>
        <dbReference type="ARBA" id="ARBA00032903"/>
    </source>
</evidence>
<proteinExistence type="inferred from homology"/>
<dbReference type="AlphaFoldDB" id="A0A9W8MVC7"/>
<keyword evidence="6" id="KW-0456">Lyase</keyword>
<evidence type="ECO:0000256" key="2">
    <source>
        <dbReference type="ARBA" id="ARBA00005013"/>
    </source>
</evidence>
<comment type="similarity">
    <text evidence="3">Belongs to the DHNA family.</text>
</comment>
<dbReference type="OrthoDB" id="5425486at2759"/>
<gene>
    <name evidence="9" type="ORF">NLJ89_g5067</name>
</gene>
<dbReference type="InterPro" id="IPR006156">
    <property type="entry name" value="Dihydroneopterin_aldolase"/>
</dbReference>
<feature type="domain" description="Dihydroneopterin aldolase/epimerase" evidence="8">
    <location>
        <begin position="16"/>
        <end position="132"/>
    </location>
</feature>
<organism evidence="9 10">
    <name type="scientific">Agrocybe chaxingu</name>
    <dbReference type="NCBI Taxonomy" id="84603"/>
    <lineage>
        <taxon>Eukaryota</taxon>
        <taxon>Fungi</taxon>
        <taxon>Dikarya</taxon>
        <taxon>Basidiomycota</taxon>
        <taxon>Agaricomycotina</taxon>
        <taxon>Agaricomycetes</taxon>
        <taxon>Agaricomycetidae</taxon>
        <taxon>Agaricales</taxon>
        <taxon>Agaricineae</taxon>
        <taxon>Strophariaceae</taxon>
        <taxon>Agrocybe</taxon>
    </lineage>
</organism>
<dbReference type="GO" id="GO:0004150">
    <property type="term" value="F:dihydroneopterin aldolase activity"/>
    <property type="evidence" value="ECO:0007669"/>
    <property type="project" value="UniProtKB-EC"/>
</dbReference>
<dbReference type="EC" id="4.1.2.25" evidence="4"/>
<dbReference type="PANTHER" id="PTHR42844:SF1">
    <property type="entry name" value="DIHYDRONEOPTERIN ALDOLASE 1-RELATED"/>
    <property type="match status" value="1"/>
</dbReference>
<dbReference type="Proteomes" id="UP001148786">
    <property type="component" value="Unassembled WGS sequence"/>
</dbReference>
<name>A0A9W8MVC7_9AGAR</name>
<dbReference type="Pfam" id="PF02152">
    <property type="entry name" value="FolB"/>
    <property type="match status" value="2"/>
</dbReference>
<evidence type="ECO:0000256" key="6">
    <source>
        <dbReference type="ARBA" id="ARBA00023239"/>
    </source>
</evidence>